<evidence type="ECO:0000256" key="14">
    <source>
        <dbReference type="ARBA" id="ARBA00043691"/>
    </source>
</evidence>
<evidence type="ECO:0000256" key="13">
    <source>
        <dbReference type="ARBA" id="ARBA00043671"/>
    </source>
</evidence>
<comment type="similarity">
    <text evidence="2">Belongs to the histidine acid phosphatase family. MINPP1 subfamily.</text>
</comment>
<evidence type="ECO:0000256" key="5">
    <source>
        <dbReference type="ARBA" id="ARBA00018097"/>
    </source>
</evidence>
<dbReference type="PIRSF" id="PIRSF000894">
    <property type="entry name" value="Acid_phosphatase"/>
    <property type="match status" value="1"/>
</dbReference>
<dbReference type="GO" id="GO:0005886">
    <property type="term" value="C:plasma membrane"/>
    <property type="evidence" value="ECO:0007669"/>
    <property type="project" value="UniProtKB-SubCell"/>
</dbReference>
<evidence type="ECO:0000256" key="3">
    <source>
        <dbReference type="ARBA" id="ARBA00012976"/>
    </source>
</evidence>
<dbReference type="Pfam" id="PF00328">
    <property type="entry name" value="His_Phos_2"/>
    <property type="match status" value="1"/>
</dbReference>
<reference evidence="18 19" key="1">
    <citation type="submission" date="2020-02" db="EMBL/GenBank/DDBJ databases">
        <authorList>
            <person name="Ferguson B K."/>
        </authorList>
    </citation>
    <scope>NUCLEOTIDE SEQUENCE [LARGE SCALE GENOMIC DNA]</scope>
</reference>
<feature type="disulfide bond" evidence="16">
    <location>
        <begin position="260"/>
        <end position="275"/>
    </location>
</feature>
<accession>A0A6H5IZM1</accession>
<name>A0A6H5IZM1_9HYME</name>
<evidence type="ECO:0000256" key="10">
    <source>
        <dbReference type="ARBA" id="ARBA00023180"/>
    </source>
</evidence>
<dbReference type="GO" id="GO:0052745">
    <property type="term" value="F:inositol phosphate phosphatase activity"/>
    <property type="evidence" value="ECO:0007669"/>
    <property type="project" value="TreeGrafter"/>
</dbReference>
<comment type="catalytic activity">
    <reaction evidence="13">
        <text>1D-myo-inositol 1,2,4,5,6-pentakisphosphate + H2O = 1D-myo-inositol 1,2,5,6-tetrakisphosphate + phosphate</text>
        <dbReference type="Rhea" id="RHEA:77115"/>
        <dbReference type="ChEBI" id="CHEBI:15377"/>
        <dbReference type="ChEBI" id="CHEBI:43474"/>
        <dbReference type="ChEBI" id="CHEBI:57798"/>
        <dbReference type="ChEBI" id="CHEBI:195535"/>
        <dbReference type="EC" id="3.1.3.62"/>
    </reaction>
    <physiologicalReaction direction="left-to-right" evidence="13">
        <dbReference type="Rhea" id="RHEA:77116"/>
    </physiologicalReaction>
</comment>
<dbReference type="GO" id="GO:0003993">
    <property type="term" value="F:acid phosphatase activity"/>
    <property type="evidence" value="ECO:0007669"/>
    <property type="project" value="TreeGrafter"/>
</dbReference>
<dbReference type="InterPro" id="IPR029033">
    <property type="entry name" value="His_PPase_superfam"/>
</dbReference>
<dbReference type="OrthoDB" id="6509975at2759"/>
<keyword evidence="6" id="KW-1003">Cell membrane</keyword>
<comment type="catalytic activity">
    <reaction evidence="14">
        <text>1D-myo-inositol hexakisphosphate + H2O = 1D-myo-inositol 1,2,4,5,6-pentakisphosphate + phosphate</text>
        <dbReference type="Rhea" id="RHEA:16989"/>
        <dbReference type="ChEBI" id="CHEBI:15377"/>
        <dbReference type="ChEBI" id="CHEBI:43474"/>
        <dbReference type="ChEBI" id="CHEBI:57798"/>
        <dbReference type="ChEBI" id="CHEBI:58130"/>
        <dbReference type="EC" id="3.1.3.62"/>
    </reaction>
    <physiologicalReaction direction="left-to-right" evidence="14">
        <dbReference type="Rhea" id="RHEA:16990"/>
    </physiologicalReaction>
</comment>
<gene>
    <name evidence="18" type="ORF">TBRA_LOCUS13695</name>
</gene>
<dbReference type="Gene3D" id="3.40.50.1240">
    <property type="entry name" value="Phosphoglycerate mutase-like"/>
    <property type="match status" value="1"/>
</dbReference>
<dbReference type="FunFam" id="3.40.50.1240:FF:000014">
    <property type="entry name" value="Multiple inositol polyphosphate phosphatase 1"/>
    <property type="match status" value="1"/>
</dbReference>
<dbReference type="InterPro" id="IPR000560">
    <property type="entry name" value="His_Pase_clade-2"/>
</dbReference>
<feature type="chain" id="PRO_5026320452" description="Multiple inositol polyphosphate phosphatase 1" evidence="17">
    <location>
        <begin position="21"/>
        <end position="437"/>
    </location>
</feature>
<dbReference type="AlphaFoldDB" id="A0A6H5IZM1"/>
<keyword evidence="19" id="KW-1185">Reference proteome</keyword>
<keyword evidence="10" id="KW-0325">Glycoprotein</keyword>
<dbReference type="Proteomes" id="UP000479190">
    <property type="component" value="Unassembled WGS sequence"/>
</dbReference>
<evidence type="ECO:0000256" key="6">
    <source>
        <dbReference type="ARBA" id="ARBA00022475"/>
    </source>
</evidence>
<dbReference type="EMBL" id="CADCXV010001150">
    <property type="protein sequence ID" value="CAB0042053.1"/>
    <property type="molecule type" value="Genomic_DNA"/>
</dbReference>
<dbReference type="EC" id="3.1.3.62" evidence="4"/>
<evidence type="ECO:0000256" key="16">
    <source>
        <dbReference type="PIRSR" id="PIRSR000894-2"/>
    </source>
</evidence>
<evidence type="ECO:0000313" key="18">
    <source>
        <dbReference type="EMBL" id="CAB0042053.1"/>
    </source>
</evidence>
<organism evidence="18 19">
    <name type="scientific">Trichogramma brassicae</name>
    <dbReference type="NCBI Taxonomy" id="86971"/>
    <lineage>
        <taxon>Eukaryota</taxon>
        <taxon>Metazoa</taxon>
        <taxon>Ecdysozoa</taxon>
        <taxon>Arthropoda</taxon>
        <taxon>Hexapoda</taxon>
        <taxon>Insecta</taxon>
        <taxon>Pterygota</taxon>
        <taxon>Neoptera</taxon>
        <taxon>Endopterygota</taxon>
        <taxon>Hymenoptera</taxon>
        <taxon>Apocrita</taxon>
        <taxon>Proctotrupomorpha</taxon>
        <taxon>Chalcidoidea</taxon>
        <taxon>Trichogrammatidae</taxon>
        <taxon>Trichogramma</taxon>
    </lineage>
</organism>
<comment type="subcellular location">
    <subcellularLocation>
        <location evidence="1">Cell membrane</location>
    </subcellularLocation>
</comment>
<evidence type="ECO:0000256" key="15">
    <source>
        <dbReference type="ARBA" id="ARBA00043832"/>
    </source>
</evidence>
<dbReference type="PANTHER" id="PTHR20963:SF51">
    <property type="entry name" value="MULTIPLE INOSITOL POLYPHOSPHATE PHOSPHATASE 1"/>
    <property type="match status" value="1"/>
</dbReference>
<evidence type="ECO:0000256" key="9">
    <source>
        <dbReference type="ARBA" id="ARBA00023136"/>
    </source>
</evidence>
<evidence type="ECO:0000256" key="2">
    <source>
        <dbReference type="ARBA" id="ARBA00008422"/>
    </source>
</evidence>
<evidence type="ECO:0000256" key="12">
    <source>
        <dbReference type="ARBA" id="ARBA00043668"/>
    </source>
</evidence>
<evidence type="ECO:0000256" key="7">
    <source>
        <dbReference type="ARBA" id="ARBA00022729"/>
    </source>
</evidence>
<protein>
    <recommendedName>
        <fullName evidence="5">Multiple inositol polyphosphate phosphatase 1</fullName>
        <ecNumber evidence="4">3.1.3.62</ecNumber>
        <ecNumber evidence="3">3.1.3.80</ecNumber>
    </recommendedName>
    <alternativeName>
        <fullName evidence="11">2,3-bisphosphoglycerate 3-phosphatase</fullName>
    </alternativeName>
</protein>
<feature type="disulfide bond" evidence="16">
    <location>
        <begin position="25"/>
        <end position="34"/>
    </location>
</feature>
<comment type="catalytic activity">
    <reaction evidence="15">
        <text>(2R)-2,3-bisphosphoglycerate + H2O = (2R)-2-phosphoglycerate + phosphate</text>
        <dbReference type="Rhea" id="RHEA:27381"/>
        <dbReference type="ChEBI" id="CHEBI:15377"/>
        <dbReference type="ChEBI" id="CHEBI:43474"/>
        <dbReference type="ChEBI" id="CHEBI:58248"/>
        <dbReference type="ChEBI" id="CHEBI:58289"/>
        <dbReference type="EC" id="3.1.3.80"/>
    </reaction>
    <physiologicalReaction direction="left-to-right" evidence="15">
        <dbReference type="Rhea" id="RHEA:27382"/>
    </physiologicalReaction>
</comment>
<evidence type="ECO:0000256" key="4">
    <source>
        <dbReference type="ARBA" id="ARBA00013040"/>
    </source>
</evidence>
<keyword evidence="9" id="KW-0472">Membrane</keyword>
<evidence type="ECO:0000256" key="1">
    <source>
        <dbReference type="ARBA" id="ARBA00004236"/>
    </source>
</evidence>
<evidence type="ECO:0000256" key="17">
    <source>
        <dbReference type="SAM" id="SignalP"/>
    </source>
</evidence>
<comment type="catalytic activity">
    <reaction evidence="12">
        <text>1D-myo-inositol 1,2,5,6-tetrakisphosphate + H2O = 1D-myo-inositol 1,2,6-trisphosphate + phosphate</text>
        <dbReference type="Rhea" id="RHEA:77119"/>
        <dbReference type="ChEBI" id="CHEBI:15377"/>
        <dbReference type="ChEBI" id="CHEBI:43474"/>
        <dbReference type="ChEBI" id="CHEBI:195535"/>
        <dbReference type="ChEBI" id="CHEBI:195537"/>
        <dbReference type="EC" id="3.1.3.62"/>
    </reaction>
    <physiologicalReaction direction="left-to-right" evidence="12">
        <dbReference type="Rhea" id="RHEA:77120"/>
    </physiologicalReaction>
</comment>
<feature type="disulfide bond" evidence="16">
    <location>
        <begin position="58"/>
        <end position="386"/>
    </location>
</feature>
<evidence type="ECO:0000256" key="8">
    <source>
        <dbReference type="ARBA" id="ARBA00022801"/>
    </source>
</evidence>
<keyword evidence="7 17" id="KW-0732">Signal</keyword>
<dbReference type="EC" id="3.1.3.80" evidence="3"/>
<evidence type="ECO:0000313" key="19">
    <source>
        <dbReference type="Proteomes" id="UP000479190"/>
    </source>
</evidence>
<dbReference type="InterPro" id="IPR016274">
    <property type="entry name" value="Histidine_acid_Pase_euk"/>
</dbReference>
<keyword evidence="16" id="KW-1015">Disulfide bond</keyword>
<dbReference type="CDD" id="cd07061">
    <property type="entry name" value="HP_HAP_like"/>
    <property type="match status" value="1"/>
</dbReference>
<feature type="signal peptide" evidence="17">
    <location>
        <begin position="1"/>
        <end position="20"/>
    </location>
</feature>
<dbReference type="SUPFAM" id="SSF53254">
    <property type="entry name" value="Phosphoglycerate mutase-like"/>
    <property type="match status" value="1"/>
</dbReference>
<proteinExistence type="inferred from homology"/>
<sequence>MDSRIFFLVLQLFVFYLTNASSEKCLKNSNQPDCKSSTMTPYRFVANYNDSQLQFAGCTEKKIWLMIRHGTRLPAVKFIKPMTEILPDIQKQIIKNYQNGKSKLSAGFIEKLERWTINLKEAEAMNLAEEGQNELIDLAERMQARLPKLFTDDYEKNLFRFKYTATQRTELSAKSFVMGLFGQHQSKKVVFEQPEKKDPILRFYKKCKKWQKEVHDNPKTQKERDLFIQSNYVQKVVKDVSKQIGLKLDYAHVRLIYMICGFETAFNRAENSPWCDLLSINNLNVLEYAEDLKYYWKDSYGYKLNYEQACPALHDMFTFFDKEDETLVTAYFSHSGTILKILSILGIAQDEKVLTHDTFPINSSRNWRSSLIDAFASNIAFVLYDCDKQGPSILVLHQERPTQIPGCPEEGLCPVSIMKDIFPAAAKDCKFDVVCEN</sequence>
<evidence type="ECO:0000256" key="11">
    <source>
        <dbReference type="ARBA" id="ARBA00031642"/>
    </source>
</evidence>
<dbReference type="GO" id="GO:0034417">
    <property type="term" value="F:bisphosphoglycerate 3-phosphatase activity"/>
    <property type="evidence" value="ECO:0007669"/>
    <property type="project" value="UniProtKB-EC"/>
</dbReference>
<dbReference type="PANTHER" id="PTHR20963">
    <property type="entry name" value="MULTIPLE INOSITOL POLYPHOSPHATE PHOSPHATASE-RELATED"/>
    <property type="match status" value="1"/>
</dbReference>
<keyword evidence="8" id="KW-0378">Hydrolase</keyword>